<organism evidence="2 3">
    <name type="scientific">Streblomastix strix</name>
    <dbReference type="NCBI Taxonomy" id="222440"/>
    <lineage>
        <taxon>Eukaryota</taxon>
        <taxon>Metamonada</taxon>
        <taxon>Preaxostyla</taxon>
        <taxon>Oxymonadida</taxon>
        <taxon>Streblomastigidae</taxon>
        <taxon>Streblomastix</taxon>
    </lineage>
</organism>
<keyword evidence="1" id="KW-0812">Transmembrane</keyword>
<dbReference type="Proteomes" id="UP000324800">
    <property type="component" value="Unassembled WGS sequence"/>
</dbReference>
<dbReference type="AlphaFoldDB" id="A0A5J4V459"/>
<evidence type="ECO:0000313" key="2">
    <source>
        <dbReference type="EMBL" id="KAA6377170.1"/>
    </source>
</evidence>
<protein>
    <submittedName>
        <fullName evidence="2">Uncharacterized protein</fullName>
    </submittedName>
</protein>
<feature type="transmembrane region" description="Helical" evidence="1">
    <location>
        <begin position="240"/>
        <end position="262"/>
    </location>
</feature>
<gene>
    <name evidence="2" type="ORF">EZS28_027302</name>
</gene>
<evidence type="ECO:0000313" key="3">
    <source>
        <dbReference type="Proteomes" id="UP000324800"/>
    </source>
</evidence>
<accession>A0A5J4V459</accession>
<sequence length="265" mass="28799">GDASTAENAGICENLSECGLRVYVQFQTCVCVQLVYEPFKIQFDWFTAGKTLIPPVGVVSAGSAVRKDTLLEFFVLFPFSCQFLFSECPLLEDNERAYPVGDTQVIYDPTGRFKGGVGLFAVINNQIKKSAAFVVLKEVVFLDQTSTVKLLTIDPSSNLIQKKTASQSKIINYSTDKTINKKVTSVMKEMMILIQKTALISVNVDMQGLTTIVAVVYASIEAAELTAGEVVDVVESVASTAVAFIVTIITAATINAHSLSLLKEW</sequence>
<proteinExistence type="predicted"/>
<feature type="transmembrane region" description="Helical" evidence="1">
    <location>
        <begin position="197"/>
        <end position="220"/>
    </location>
</feature>
<evidence type="ECO:0000256" key="1">
    <source>
        <dbReference type="SAM" id="Phobius"/>
    </source>
</evidence>
<name>A0A5J4V459_9EUKA</name>
<dbReference type="EMBL" id="SNRW01010001">
    <property type="protein sequence ID" value="KAA6377170.1"/>
    <property type="molecule type" value="Genomic_DNA"/>
</dbReference>
<keyword evidence="1" id="KW-0472">Membrane</keyword>
<comment type="caution">
    <text evidence="2">The sequence shown here is derived from an EMBL/GenBank/DDBJ whole genome shotgun (WGS) entry which is preliminary data.</text>
</comment>
<keyword evidence="1" id="KW-1133">Transmembrane helix</keyword>
<reference evidence="2 3" key="1">
    <citation type="submission" date="2019-03" db="EMBL/GenBank/DDBJ databases">
        <title>Single cell metagenomics reveals metabolic interactions within the superorganism composed of flagellate Streblomastix strix and complex community of Bacteroidetes bacteria on its surface.</title>
        <authorList>
            <person name="Treitli S.C."/>
            <person name="Kolisko M."/>
            <person name="Husnik F."/>
            <person name="Keeling P."/>
            <person name="Hampl V."/>
        </authorList>
    </citation>
    <scope>NUCLEOTIDE SEQUENCE [LARGE SCALE GENOMIC DNA]</scope>
    <source>
        <strain evidence="2">ST1C</strain>
    </source>
</reference>
<feature type="non-terminal residue" evidence="2">
    <location>
        <position position="1"/>
    </location>
</feature>